<dbReference type="RefSeq" id="WP_131097762.1">
    <property type="nucleotide sequence ID" value="NZ_CP036455.1"/>
</dbReference>
<sequence>MSDAWTWHFNPDFDHVAAGLPLEVVSEVERLAEQLAVLGDTAAAAGRGSSHGDGLRTLDIFGGRGFFVYIAMDRMRMIFIVRVVWPH</sequence>
<evidence type="ECO:0008006" key="3">
    <source>
        <dbReference type="Google" id="ProtNLM"/>
    </source>
</evidence>
<dbReference type="KEGG" id="strr:EKD16_07975"/>
<proteinExistence type="predicted"/>
<organism evidence="1 2">
    <name type="scientific">Streptomonospora litoralis</name>
    <dbReference type="NCBI Taxonomy" id="2498135"/>
    <lineage>
        <taxon>Bacteria</taxon>
        <taxon>Bacillati</taxon>
        <taxon>Actinomycetota</taxon>
        <taxon>Actinomycetes</taxon>
        <taxon>Streptosporangiales</taxon>
        <taxon>Nocardiopsidaceae</taxon>
        <taxon>Streptomonospora</taxon>
    </lineage>
</organism>
<dbReference type="OrthoDB" id="3431977at2"/>
<reference evidence="1 2" key="1">
    <citation type="submission" date="2019-02" db="EMBL/GenBank/DDBJ databases">
        <authorList>
            <person name="Khodamoradi S."/>
            <person name="Hahnke R.L."/>
            <person name="Kaempfer P."/>
            <person name="Schumann P."/>
            <person name="Rohde M."/>
            <person name="Steinert M."/>
            <person name="Luzhetskyy A."/>
            <person name="Wink J."/>
            <person name="Ruckert C."/>
        </authorList>
    </citation>
    <scope>NUCLEOTIDE SEQUENCE [LARGE SCALE GENOMIC DNA]</scope>
    <source>
        <strain evidence="1 2">M2</strain>
    </source>
</reference>
<evidence type="ECO:0000313" key="2">
    <source>
        <dbReference type="Proteomes" id="UP000292235"/>
    </source>
</evidence>
<dbReference type="Proteomes" id="UP000292235">
    <property type="component" value="Chromosome"/>
</dbReference>
<evidence type="ECO:0000313" key="1">
    <source>
        <dbReference type="EMBL" id="QBI53390.1"/>
    </source>
</evidence>
<accession>A0A4P6Q017</accession>
<dbReference type="EMBL" id="CP036455">
    <property type="protein sequence ID" value="QBI53390.1"/>
    <property type="molecule type" value="Genomic_DNA"/>
</dbReference>
<dbReference type="AlphaFoldDB" id="A0A4P6Q017"/>
<keyword evidence="2" id="KW-1185">Reference proteome</keyword>
<name>A0A4P6Q017_9ACTN</name>
<gene>
    <name evidence="1" type="ORF">EKD16_07975</name>
</gene>
<protein>
    <recommendedName>
        <fullName evidence="3">Type II toxin-antitoxin system RelE/ParE family toxin</fullName>
    </recommendedName>
</protein>